<keyword evidence="4" id="KW-1133">Transmembrane helix</keyword>
<evidence type="ECO:0000313" key="6">
    <source>
        <dbReference type="EMBL" id="KAF8404062.1"/>
    </source>
</evidence>
<dbReference type="GO" id="GO:0010027">
    <property type="term" value="P:thylakoid membrane organization"/>
    <property type="evidence" value="ECO:0007669"/>
    <property type="project" value="TreeGrafter"/>
</dbReference>
<accession>A0A834ZJZ3</accession>
<evidence type="ECO:0000256" key="1">
    <source>
        <dbReference type="ARBA" id="ARBA00022670"/>
    </source>
</evidence>
<evidence type="ECO:0000256" key="3">
    <source>
        <dbReference type="PIRSR" id="PIRSR600223-1"/>
    </source>
</evidence>
<evidence type="ECO:0000313" key="7">
    <source>
        <dbReference type="Proteomes" id="UP000655225"/>
    </source>
</evidence>
<feature type="active site" evidence="3">
    <location>
        <position position="115"/>
    </location>
</feature>
<evidence type="ECO:0000259" key="5">
    <source>
        <dbReference type="Pfam" id="PF10502"/>
    </source>
</evidence>
<keyword evidence="4" id="KW-0812">Transmembrane</keyword>
<feature type="transmembrane region" description="Helical" evidence="4">
    <location>
        <begin position="37"/>
        <end position="58"/>
    </location>
</feature>
<dbReference type="GO" id="GO:0004252">
    <property type="term" value="F:serine-type endopeptidase activity"/>
    <property type="evidence" value="ECO:0007669"/>
    <property type="project" value="InterPro"/>
</dbReference>
<feature type="domain" description="Peptidase S26" evidence="5">
    <location>
        <begin position="38"/>
        <end position="127"/>
    </location>
</feature>
<sequence>MSFLGPFALYRFLATYRSLQWMPCQSWAFLRWPTFDGFMSALVLLLLWSMFADIRFIASSSMYPTLRLDDRIIVEWNSKNAEVSYYIRSPAVHDIVLFRAPRNLQDFNKEDVLIKRVVAKAGDSVEYVPQGHVYVLGDNRDPFPLKTSWEDMSCVVSDLRMVDHIVLILETFYKGIETPNGVG</sequence>
<dbReference type="OrthoDB" id="308440at2759"/>
<dbReference type="InterPro" id="IPR000223">
    <property type="entry name" value="Pept_S26A_signal_pept_1"/>
</dbReference>
<keyword evidence="7" id="KW-1185">Reference proteome</keyword>
<dbReference type="EMBL" id="JABCRI010000006">
    <property type="protein sequence ID" value="KAF8404062.1"/>
    <property type="molecule type" value="Genomic_DNA"/>
</dbReference>
<dbReference type="CDD" id="cd06530">
    <property type="entry name" value="S26_SPase_I"/>
    <property type="match status" value="1"/>
</dbReference>
<dbReference type="Proteomes" id="UP000655225">
    <property type="component" value="Unassembled WGS sequence"/>
</dbReference>
<dbReference type="GO" id="GO:0009535">
    <property type="term" value="C:chloroplast thylakoid membrane"/>
    <property type="evidence" value="ECO:0007669"/>
    <property type="project" value="TreeGrafter"/>
</dbReference>
<protein>
    <recommendedName>
        <fullName evidence="5">Peptidase S26 domain-containing protein</fullName>
    </recommendedName>
</protein>
<keyword evidence="4" id="KW-0472">Membrane</keyword>
<dbReference type="PROSITE" id="PS00501">
    <property type="entry name" value="SPASE_I_1"/>
    <property type="match status" value="1"/>
</dbReference>
<dbReference type="GO" id="GO:0006465">
    <property type="term" value="P:signal peptide processing"/>
    <property type="evidence" value="ECO:0007669"/>
    <property type="project" value="InterPro"/>
</dbReference>
<keyword evidence="2" id="KW-0378">Hydrolase</keyword>
<feature type="active site" evidence="3">
    <location>
        <position position="61"/>
    </location>
</feature>
<organism evidence="6 7">
    <name type="scientific">Tetracentron sinense</name>
    <name type="common">Spur-leaf</name>
    <dbReference type="NCBI Taxonomy" id="13715"/>
    <lineage>
        <taxon>Eukaryota</taxon>
        <taxon>Viridiplantae</taxon>
        <taxon>Streptophyta</taxon>
        <taxon>Embryophyta</taxon>
        <taxon>Tracheophyta</taxon>
        <taxon>Spermatophyta</taxon>
        <taxon>Magnoliopsida</taxon>
        <taxon>Trochodendrales</taxon>
        <taxon>Trochodendraceae</taxon>
        <taxon>Tetracentron</taxon>
    </lineage>
</organism>
<dbReference type="PANTHER" id="PTHR43390:SF10">
    <property type="entry name" value="PEPTIDASE S26 DOMAIN-CONTAINING PROTEIN"/>
    <property type="match status" value="1"/>
</dbReference>
<dbReference type="AlphaFoldDB" id="A0A834ZJZ3"/>
<dbReference type="OMA" id="QWMPCQS"/>
<dbReference type="InterPro" id="IPR019533">
    <property type="entry name" value="Peptidase_S26"/>
</dbReference>
<dbReference type="PANTHER" id="PTHR43390">
    <property type="entry name" value="SIGNAL PEPTIDASE I"/>
    <property type="match status" value="1"/>
</dbReference>
<reference evidence="6 7" key="1">
    <citation type="submission" date="2020-04" db="EMBL/GenBank/DDBJ databases">
        <title>Plant Genome Project.</title>
        <authorList>
            <person name="Zhang R.-G."/>
        </authorList>
    </citation>
    <scope>NUCLEOTIDE SEQUENCE [LARGE SCALE GENOMIC DNA]</scope>
    <source>
        <strain evidence="6">YNK0</strain>
        <tissue evidence="6">Leaf</tissue>
    </source>
</reference>
<name>A0A834ZJZ3_TETSI</name>
<proteinExistence type="predicted"/>
<dbReference type="Gene3D" id="2.10.109.10">
    <property type="entry name" value="Umud Fragment, subunit A"/>
    <property type="match status" value="1"/>
</dbReference>
<comment type="caution">
    <text evidence="6">The sequence shown here is derived from an EMBL/GenBank/DDBJ whole genome shotgun (WGS) entry which is preliminary data.</text>
</comment>
<dbReference type="SUPFAM" id="SSF51306">
    <property type="entry name" value="LexA/Signal peptidase"/>
    <property type="match status" value="1"/>
</dbReference>
<dbReference type="InterPro" id="IPR019756">
    <property type="entry name" value="Pept_S26A_signal_pept_1_Ser-AS"/>
</dbReference>
<dbReference type="PRINTS" id="PR00727">
    <property type="entry name" value="LEADERPTASE"/>
</dbReference>
<evidence type="ECO:0000256" key="4">
    <source>
        <dbReference type="SAM" id="Phobius"/>
    </source>
</evidence>
<dbReference type="Pfam" id="PF10502">
    <property type="entry name" value="Peptidase_S26"/>
    <property type="match status" value="1"/>
</dbReference>
<evidence type="ECO:0000256" key="2">
    <source>
        <dbReference type="ARBA" id="ARBA00022801"/>
    </source>
</evidence>
<dbReference type="InterPro" id="IPR036286">
    <property type="entry name" value="LexA/Signal_pep-like_sf"/>
</dbReference>
<gene>
    <name evidence="6" type="ORF">HHK36_008939</name>
</gene>
<keyword evidence="1" id="KW-0645">Protease</keyword>